<reference evidence="2 3" key="1">
    <citation type="journal article" date="2024" name="Int. J. Syst. Evol. Microbiol.">
        <title>Paenibacillus hexagrammi sp. nov., a novel bacterium isolated from the gut content of Hexagrammos agrammus.</title>
        <authorList>
            <person name="Jung H.K."/>
            <person name="Kim D.G."/>
            <person name="Zin H."/>
            <person name="Park J."/>
            <person name="Jung H."/>
            <person name="Kim Y.O."/>
            <person name="Kong H.J."/>
            <person name="Kim J.W."/>
            <person name="Kim Y.S."/>
        </authorList>
    </citation>
    <scope>NUCLEOTIDE SEQUENCE [LARGE SCALE GENOMIC DNA]</scope>
    <source>
        <strain evidence="2 3">YPD9-1</strain>
    </source>
</reference>
<keyword evidence="1" id="KW-1133">Transmembrane helix</keyword>
<keyword evidence="3" id="KW-1185">Reference proteome</keyword>
<geneLocation type="plasmid" evidence="2 3">
    <name>pYPD9-1</name>
</geneLocation>
<keyword evidence="2" id="KW-0614">Plasmid</keyword>
<gene>
    <name evidence="2" type="ORF">L0M14_30795</name>
</gene>
<keyword evidence="1" id="KW-0812">Transmembrane</keyword>
<dbReference type="RefSeq" id="WP_235123129.1">
    <property type="nucleotide sequence ID" value="NZ_CP090979.1"/>
</dbReference>
<evidence type="ECO:0000256" key="1">
    <source>
        <dbReference type="SAM" id="Phobius"/>
    </source>
</evidence>
<protein>
    <submittedName>
        <fullName evidence="2">Uncharacterized protein</fullName>
    </submittedName>
</protein>
<accession>A0ABY3STK7</accession>
<dbReference type="EMBL" id="CP090979">
    <property type="protein sequence ID" value="UJF36579.1"/>
    <property type="molecule type" value="Genomic_DNA"/>
</dbReference>
<evidence type="ECO:0000313" key="3">
    <source>
        <dbReference type="Proteomes" id="UP001649230"/>
    </source>
</evidence>
<proteinExistence type="predicted"/>
<name>A0ABY3STK7_9BACL</name>
<sequence>MELFMYTHPWLFFSMFGIAAITLTMMNSEIASTIRSIKIAKENKELAIAKVMAESALELEELKHDIA</sequence>
<evidence type="ECO:0000313" key="2">
    <source>
        <dbReference type="EMBL" id="UJF36579.1"/>
    </source>
</evidence>
<dbReference type="Proteomes" id="UP001649230">
    <property type="component" value="Plasmid pYPD9-1"/>
</dbReference>
<organism evidence="2 3">
    <name type="scientific">Paenibacillus hexagrammi</name>
    <dbReference type="NCBI Taxonomy" id="2908839"/>
    <lineage>
        <taxon>Bacteria</taxon>
        <taxon>Bacillati</taxon>
        <taxon>Bacillota</taxon>
        <taxon>Bacilli</taxon>
        <taxon>Bacillales</taxon>
        <taxon>Paenibacillaceae</taxon>
        <taxon>Paenibacillus</taxon>
    </lineage>
</organism>
<keyword evidence="1" id="KW-0472">Membrane</keyword>
<feature type="transmembrane region" description="Helical" evidence="1">
    <location>
        <begin position="6"/>
        <end position="26"/>
    </location>
</feature>